<dbReference type="InterPro" id="IPR032880">
    <property type="entry name" value="CSC1/OSCA1-like_N"/>
</dbReference>
<feature type="transmembrane region" description="Helical" evidence="8">
    <location>
        <begin position="125"/>
        <end position="147"/>
    </location>
</feature>
<dbReference type="PANTHER" id="PTHR13018:SF5">
    <property type="entry name" value="RE44586P"/>
    <property type="match status" value="1"/>
</dbReference>
<feature type="domain" description="CSC1/OSCA1-like cytosolic" evidence="11">
    <location>
        <begin position="219"/>
        <end position="400"/>
    </location>
</feature>
<comment type="caution">
    <text evidence="12">The sequence shown here is derived from an EMBL/GenBank/DDBJ whole genome shotgun (WGS) entry which is preliminary data.</text>
</comment>
<evidence type="ECO:0000313" key="13">
    <source>
        <dbReference type="Proteomes" id="UP000789759"/>
    </source>
</evidence>
<dbReference type="OrthoDB" id="1689567at2759"/>
<gene>
    <name evidence="12" type="ORF">CPELLU_LOCUS10349</name>
</gene>
<dbReference type="Pfam" id="PF13967">
    <property type="entry name" value="RSN1_TM"/>
    <property type="match status" value="1"/>
</dbReference>
<dbReference type="AlphaFoldDB" id="A0A9N9EF90"/>
<evidence type="ECO:0000256" key="3">
    <source>
        <dbReference type="ARBA" id="ARBA00022448"/>
    </source>
</evidence>
<dbReference type="Proteomes" id="UP000789759">
    <property type="component" value="Unassembled WGS sequence"/>
</dbReference>
<feature type="domain" description="CSC1/OSCA1-like 7TM region" evidence="9">
    <location>
        <begin position="481"/>
        <end position="613"/>
    </location>
</feature>
<comment type="similarity">
    <text evidence="2">Belongs to the CSC1 (TC 1.A.17) family.</text>
</comment>
<feature type="transmembrane region" description="Helical" evidence="8">
    <location>
        <begin position="595"/>
        <end position="616"/>
    </location>
</feature>
<feature type="domain" description="CSC1/OSCA1-like N-terminal transmembrane" evidence="10">
    <location>
        <begin position="42"/>
        <end position="197"/>
    </location>
</feature>
<proteinExistence type="inferred from homology"/>
<dbReference type="InterPro" id="IPR003864">
    <property type="entry name" value="CSC1/OSCA1-like_7TM"/>
</dbReference>
<dbReference type="InterPro" id="IPR027815">
    <property type="entry name" value="CSC1/OSCA1-like_cyt"/>
</dbReference>
<protein>
    <submittedName>
        <fullName evidence="12">16389_t:CDS:1</fullName>
    </submittedName>
</protein>
<reference evidence="12" key="1">
    <citation type="submission" date="2021-06" db="EMBL/GenBank/DDBJ databases">
        <authorList>
            <person name="Kallberg Y."/>
            <person name="Tangrot J."/>
            <person name="Rosling A."/>
        </authorList>
    </citation>
    <scope>NUCLEOTIDE SEQUENCE</scope>
    <source>
        <strain evidence="12">FL966</strain>
    </source>
</reference>
<name>A0A9N9EF90_9GLOM</name>
<evidence type="ECO:0000259" key="10">
    <source>
        <dbReference type="Pfam" id="PF13967"/>
    </source>
</evidence>
<sequence>MNEELSTAKFAKMVSDQLSIGINIPEVQIHNLSMDTGKATLLTTQLVFATTLGTASFLLFCFLRTRWSTMFAPRSRLVGLAPEPLPRSFFGWIVPLLKMSESEVLDRVGLDAAVILSFFGMSYKLFAFCSLFGLVVLSPIKFTGYIYGNHSKNPQGDTPVGIPEHDTSEPLESYGILLSYVIFTWVFSLATFFFTFYNYREFSIMRHNYYRKWKHTISARTVMVTVLPKSLQTELKLAEFYGSLGLGSVQSVVVYKNVRKLRHTLEKRTYYLRMLERAYQEYLGNPCDYPGYDPDEALKEFEQNRKILVLSNIPKRRPTIRTGCLGLFGKKVDKIEYYTDKFNHYDKLVEQGRRGKYMPTSVGFVTFENVISAQQAAQLLIYDEPFQCKTTIAPEPWNVYDTGITLSFAKEKRLFKVFPWLAYLAKKNKILKWIIQSTFAPLALTVLNNLLPPKLMLYFSSLQGFHTRSTVELSTFAKYSAPLFINLVVLQGIGLFPVHLLQLSEISFALFMRIFYARTPREYAEASAPPFLDYGQELPPVILIFVIVLVYSSITPIILPLGAIYFFLGYLTYKYLLLHVYFHPYETSGLVWPKIFHRIIIGLYIYQLMMIGYLSLRNRYDMAFSLFPLLVVTTLYWYYVNEAYARMVAFIPLKTLREEGRIVDDDSSFAPSTSNSPNPSNNESSQITSPNVDKGKINSLSDMEIYRAAPDLYTDYSQPPMTLYDGVLNTGMRNYDAPALVGILPWLWLPVKRDKPNE</sequence>
<comment type="subcellular location">
    <subcellularLocation>
        <location evidence="1">Membrane</location>
        <topology evidence="1">Multi-pass membrane protein</topology>
    </subcellularLocation>
</comment>
<keyword evidence="4 8" id="KW-0812">Transmembrane</keyword>
<dbReference type="PANTHER" id="PTHR13018">
    <property type="entry name" value="PROBABLE MEMBRANE PROTEIN DUF221-RELATED"/>
    <property type="match status" value="1"/>
</dbReference>
<dbReference type="InterPro" id="IPR045122">
    <property type="entry name" value="Csc1-like"/>
</dbReference>
<dbReference type="GO" id="GO:0005886">
    <property type="term" value="C:plasma membrane"/>
    <property type="evidence" value="ECO:0007669"/>
    <property type="project" value="TreeGrafter"/>
</dbReference>
<evidence type="ECO:0000256" key="8">
    <source>
        <dbReference type="SAM" id="Phobius"/>
    </source>
</evidence>
<evidence type="ECO:0000256" key="2">
    <source>
        <dbReference type="ARBA" id="ARBA00007779"/>
    </source>
</evidence>
<organism evidence="12 13">
    <name type="scientific">Cetraspora pellucida</name>
    <dbReference type="NCBI Taxonomy" id="1433469"/>
    <lineage>
        <taxon>Eukaryota</taxon>
        <taxon>Fungi</taxon>
        <taxon>Fungi incertae sedis</taxon>
        <taxon>Mucoromycota</taxon>
        <taxon>Glomeromycotina</taxon>
        <taxon>Glomeromycetes</taxon>
        <taxon>Diversisporales</taxon>
        <taxon>Gigasporaceae</taxon>
        <taxon>Cetraspora</taxon>
    </lineage>
</organism>
<feature type="region of interest" description="Disordered" evidence="7">
    <location>
        <begin position="667"/>
        <end position="695"/>
    </location>
</feature>
<accession>A0A9N9EF90</accession>
<feature type="transmembrane region" description="Helical" evidence="8">
    <location>
        <begin position="623"/>
        <end position="640"/>
    </location>
</feature>
<evidence type="ECO:0000256" key="4">
    <source>
        <dbReference type="ARBA" id="ARBA00022692"/>
    </source>
</evidence>
<evidence type="ECO:0000313" key="12">
    <source>
        <dbReference type="EMBL" id="CAG8672498.1"/>
    </source>
</evidence>
<feature type="compositionally biased region" description="Low complexity" evidence="7">
    <location>
        <begin position="668"/>
        <end position="685"/>
    </location>
</feature>
<keyword evidence="3" id="KW-0813">Transport</keyword>
<feature type="transmembrane region" description="Helical" evidence="8">
    <location>
        <begin position="42"/>
        <end position="63"/>
    </location>
</feature>
<keyword evidence="13" id="KW-1185">Reference proteome</keyword>
<evidence type="ECO:0000256" key="7">
    <source>
        <dbReference type="SAM" id="MobiDB-lite"/>
    </source>
</evidence>
<feature type="transmembrane region" description="Helical" evidence="8">
    <location>
        <begin position="174"/>
        <end position="197"/>
    </location>
</feature>
<dbReference type="Pfam" id="PF02714">
    <property type="entry name" value="RSN1_7TM"/>
    <property type="match status" value="1"/>
</dbReference>
<dbReference type="Pfam" id="PF14703">
    <property type="entry name" value="PHM7_cyt"/>
    <property type="match status" value="1"/>
</dbReference>
<evidence type="ECO:0000259" key="11">
    <source>
        <dbReference type="Pfam" id="PF14703"/>
    </source>
</evidence>
<dbReference type="GO" id="GO:0005227">
    <property type="term" value="F:calcium-activated cation channel activity"/>
    <property type="evidence" value="ECO:0007669"/>
    <property type="project" value="InterPro"/>
</dbReference>
<feature type="transmembrane region" description="Helical" evidence="8">
    <location>
        <begin position="541"/>
        <end position="568"/>
    </location>
</feature>
<evidence type="ECO:0000256" key="6">
    <source>
        <dbReference type="ARBA" id="ARBA00023136"/>
    </source>
</evidence>
<keyword evidence="5 8" id="KW-1133">Transmembrane helix</keyword>
<evidence type="ECO:0000256" key="1">
    <source>
        <dbReference type="ARBA" id="ARBA00004141"/>
    </source>
</evidence>
<evidence type="ECO:0000259" key="9">
    <source>
        <dbReference type="Pfam" id="PF02714"/>
    </source>
</evidence>
<evidence type="ECO:0000256" key="5">
    <source>
        <dbReference type="ARBA" id="ARBA00022989"/>
    </source>
</evidence>
<dbReference type="EMBL" id="CAJVQA010008483">
    <property type="protein sequence ID" value="CAG8672498.1"/>
    <property type="molecule type" value="Genomic_DNA"/>
</dbReference>
<keyword evidence="6 8" id="KW-0472">Membrane</keyword>
<feature type="transmembrane region" description="Helical" evidence="8">
    <location>
        <begin position="483"/>
        <end position="503"/>
    </location>
</feature>